<comment type="subcellular location">
    <subcellularLocation>
        <location evidence="1">Nucleus</location>
    </subcellularLocation>
</comment>
<feature type="domain" description="Xylanolytic transcriptional activator regulatory" evidence="4">
    <location>
        <begin position="2"/>
        <end position="112"/>
    </location>
</feature>
<protein>
    <recommendedName>
        <fullName evidence="4">Xylanolytic transcriptional activator regulatory domain-containing protein</fullName>
    </recommendedName>
</protein>
<keyword evidence="2" id="KW-0539">Nucleus</keyword>
<feature type="compositionally biased region" description="Polar residues" evidence="3">
    <location>
        <begin position="404"/>
        <end position="426"/>
    </location>
</feature>
<evidence type="ECO:0000256" key="1">
    <source>
        <dbReference type="ARBA" id="ARBA00004123"/>
    </source>
</evidence>
<dbReference type="InterPro" id="IPR007219">
    <property type="entry name" value="XnlR_reg_dom"/>
</dbReference>
<evidence type="ECO:0000256" key="3">
    <source>
        <dbReference type="SAM" id="MobiDB-lite"/>
    </source>
</evidence>
<dbReference type="Pfam" id="PF04082">
    <property type="entry name" value="Fungal_trans"/>
    <property type="match status" value="1"/>
</dbReference>
<feature type="region of interest" description="Disordered" evidence="3">
    <location>
        <begin position="403"/>
        <end position="426"/>
    </location>
</feature>
<dbReference type="PANTHER" id="PTHR31001:SF85">
    <property type="entry name" value="ZN(II)2CYS6 TRANSCRIPTION FACTOR (EUROFUNG)"/>
    <property type="match status" value="1"/>
</dbReference>
<keyword evidence="6" id="KW-1185">Reference proteome</keyword>
<dbReference type="InterPro" id="IPR050613">
    <property type="entry name" value="Sec_Metabolite_Reg"/>
</dbReference>
<dbReference type="OrthoDB" id="2269373at2759"/>
<dbReference type="CDD" id="cd12148">
    <property type="entry name" value="fungal_TF_MHR"/>
    <property type="match status" value="1"/>
</dbReference>
<evidence type="ECO:0000259" key="4">
    <source>
        <dbReference type="Pfam" id="PF04082"/>
    </source>
</evidence>
<dbReference type="Proteomes" id="UP000800038">
    <property type="component" value="Unassembled WGS sequence"/>
</dbReference>
<dbReference type="GO" id="GO:0003677">
    <property type="term" value="F:DNA binding"/>
    <property type="evidence" value="ECO:0007669"/>
    <property type="project" value="InterPro"/>
</dbReference>
<name>A0A6A5S9L2_9PLEO</name>
<proteinExistence type="predicted"/>
<evidence type="ECO:0000313" key="6">
    <source>
        <dbReference type="Proteomes" id="UP000800038"/>
    </source>
</evidence>
<dbReference type="GO" id="GO:0005634">
    <property type="term" value="C:nucleus"/>
    <property type="evidence" value="ECO:0007669"/>
    <property type="project" value="UniProtKB-SubCell"/>
</dbReference>
<reference evidence="5" key="1">
    <citation type="journal article" date="2020" name="Stud. Mycol.">
        <title>101 Dothideomycetes genomes: a test case for predicting lifestyles and emergence of pathogens.</title>
        <authorList>
            <person name="Haridas S."/>
            <person name="Albert R."/>
            <person name="Binder M."/>
            <person name="Bloem J."/>
            <person name="Labutti K."/>
            <person name="Salamov A."/>
            <person name="Andreopoulos B."/>
            <person name="Baker S."/>
            <person name="Barry K."/>
            <person name="Bills G."/>
            <person name="Bluhm B."/>
            <person name="Cannon C."/>
            <person name="Castanera R."/>
            <person name="Culley D."/>
            <person name="Daum C."/>
            <person name="Ezra D."/>
            <person name="Gonzalez J."/>
            <person name="Henrissat B."/>
            <person name="Kuo A."/>
            <person name="Liang C."/>
            <person name="Lipzen A."/>
            <person name="Lutzoni F."/>
            <person name="Magnuson J."/>
            <person name="Mondo S."/>
            <person name="Nolan M."/>
            <person name="Ohm R."/>
            <person name="Pangilinan J."/>
            <person name="Park H.-J."/>
            <person name="Ramirez L."/>
            <person name="Alfaro M."/>
            <person name="Sun H."/>
            <person name="Tritt A."/>
            <person name="Yoshinaga Y."/>
            <person name="Zwiers L.-H."/>
            <person name="Turgeon B."/>
            <person name="Goodwin S."/>
            <person name="Spatafora J."/>
            <person name="Crous P."/>
            <person name="Grigoriev I."/>
        </authorList>
    </citation>
    <scope>NUCLEOTIDE SEQUENCE</scope>
    <source>
        <strain evidence="5">CBS 161.51</strain>
    </source>
</reference>
<dbReference type="GO" id="GO:0008270">
    <property type="term" value="F:zinc ion binding"/>
    <property type="evidence" value="ECO:0007669"/>
    <property type="project" value="InterPro"/>
</dbReference>
<dbReference type="PANTHER" id="PTHR31001">
    <property type="entry name" value="UNCHARACTERIZED TRANSCRIPTIONAL REGULATORY PROTEIN"/>
    <property type="match status" value="1"/>
</dbReference>
<evidence type="ECO:0000313" key="5">
    <source>
        <dbReference type="EMBL" id="KAF1936489.1"/>
    </source>
</evidence>
<sequence length="515" mass="58747">MFAIYSSAVMSLQDEECKELFAEPRSTLLSKFISATETALTRANFMATTNLVVLQTLVLHLLSVRNVKEPRANWTLRGVAIRIAQVMGFEWDGTYLGLLAFETEIRRRVWWQLKLHDFRTAELCGLVKFRDLDMGPERTQWSTNVNDDQLYPGIDALADESNKITDFAFVALRCEMAKFAADCVAIFHRQGKNASQWNLDVSANDREGRGNAAKILEETLETKYLRYCDLSQPLHLVTMLVTRYGLNVVRFMTHHPRRWDSIKHTPTDERDMVWGVSLKLLEQHNIALSNPQIKRFAWNAAYFRQWHAFIHVLDTLRADPIMPDAEKVWRVISTTYENTPDMITNMKKPIHAAMGNLCLKAYSDREAALRTQNTCLPPTPNFIMQLRQQREVARAMRQACIAKNSRSTPSVGQSSRNAQNITPNPDTRITHALDDANPTDSSYATLLPDVAQPGITSESDPFGFFSGLDDTYSGNLNMDLDLLLAQDYNMDDTATELINWKQWDAWLGESNVMRP</sequence>
<organism evidence="5 6">
    <name type="scientific">Clathrospora elynae</name>
    <dbReference type="NCBI Taxonomy" id="706981"/>
    <lineage>
        <taxon>Eukaryota</taxon>
        <taxon>Fungi</taxon>
        <taxon>Dikarya</taxon>
        <taxon>Ascomycota</taxon>
        <taxon>Pezizomycotina</taxon>
        <taxon>Dothideomycetes</taxon>
        <taxon>Pleosporomycetidae</taxon>
        <taxon>Pleosporales</taxon>
        <taxon>Diademaceae</taxon>
        <taxon>Clathrospora</taxon>
    </lineage>
</organism>
<dbReference type="AlphaFoldDB" id="A0A6A5S9L2"/>
<dbReference type="EMBL" id="ML976185">
    <property type="protein sequence ID" value="KAF1936489.1"/>
    <property type="molecule type" value="Genomic_DNA"/>
</dbReference>
<accession>A0A6A5S9L2</accession>
<evidence type="ECO:0000256" key="2">
    <source>
        <dbReference type="ARBA" id="ARBA00023242"/>
    </source>
</evidence>
<gene>
    <name evidence="5" type="ORF">EJ02DRAFT_480139</name>
</gene>
<dbReference type="GO" id="GO:0006351">
    <property type="term" value="P:DNA-templated transcription"/>
    <property type="evidence" value="ECO:0007669"/>
    <property type="project" value="InterPro"/>
</dbReference>